<evidence type="ECO:0000313" key="1">
    <source>
        <dbReference type="EMBL" id="CAI4004502.1"/>
    </source>
</evidence>
<dbReference type="Proteomes" id="UP001152797">
    <property type="component" value="Unassembled WGS sequence"/>
</dbReference>
<keyword evidence="3" id="KW-1185">Reference proteome</keyword>
<reference evidence="1" key="1">
    <citation type="submission" date="2022-10" db="EMBL/GenBank/DDBJ databases">
        <authorList>
            <person name="Chen Y."/>
            <person name="Dougan E. K."/>
            <person name="Chan C."/>
            <person name="Rhodes N."/>
            <person name="Thang M."/>
        </authorList>
    </citation>
    <scope>NUCLEOTIDE SEQUENCE</scope>
</reference>
<evidence type="ECO:0000313" key="2">
    <source>
        <dbReference type="EMBL" id="CAL4791814.1"/>
    </source>
</evidence>
<reference evidence="2 3" key="2">
    <citation type="submission" date="2024-05" db="EMBL/GenBank/DDBJ databases">
        <authorList>
            <person name="Chen Y."/>
            <person name="Shah S."/>
            <person name="Dougan E. K."/>
            <person name="Thang M."/>
            <person name="Chan C."/>
        </authorList>
    </citation>
    <scope>NUCLEOTIDE SEQUENCE [LARGE SCALE GENOMIC DNA]</scope>
</reference>
<organism evidence="1">
    <name type="scientific">Cladocopium goreaui</name>
    <dbReference type="NCBI Taxonomy" id="2562237"/>
    <lineage>
        <taxon>Eukaryota</taxon>
        <taxon>Sar</taxon>
        <taxon>Alveolata</taxon>
        <taxon>Dinophyceae</taxon>
        <taxon>Suessiales</taxon>
        <taxon>Symbiodiniaceae</taxon>
        <taxon>Cladocopium</taxon>
    </lineage>
</organism>
<dbReference type="EMBL" id="CAMXCT030003446">
    <property type="protein sequence ID" value="CAL4791814.1"/>
    <property type="molecule type" value="Genomic_DNA"/>
</dbReference>
<evidence type="ECO:0000313" key="3">
    <source>
        <dbReference type="Proteomes" id="UP001152797"/>
    </source>
</evidence>
<comment type="caution">
    <text evidence="1">The sequence shown here is derived from an EMBL/GenBank/DDBJ whole genome shotgun (WGS) entry which is preliminary data.</text>
</comment>
<accession>A0A9P1D8J7</accession>
<dbReference type="EMBL" id="CAMXCT010003446">
    <property type="protein sequence ID" value="CAI4004502.1"/>
    <property type="molecule type" value="Genomic_DNA"/>
</dbReference>
<dbReference type="EMBL" id="CAMXCT020003446">
    <property type="protein sequence ID" value="CAL1157877.1"/>
    <property type="molecule type" value="Genomic_DNA"/>
</dbReference>
<dbReference type="AlphaFoldDB" id="A0A9P1D8J7"/>
<proteinExistence type="predicted"/>
<sequence>MVGSWAASYAAHILAATLVEEILGYNTTTTIGADVASGSVAGYYGIAGCRTFNDIADRGCMKGVTYYHVGLETWMGYPTDWDYIQNTYTSMVPKNLGSMGYAGVSGHWIPNEVQSHAYSTQGKALEFYRSWNASWNQPSNFFSSVLSIDRSKMALCNASGGVLANDAIMRRHVRWTGDIDGVVINNDTDTQLCQQTPTGTNWKYRGNLREAFSKGAFG</sequence>
<protein>
    <submittedName>
        <fullName evidence="2">TRP C-terminal domain-containing protein</fullName>
    </submittedName>
</protein>
<name>A0A9P1D8J7_9DINO</name>
<gene>
    <name evidence="1" type="ORF">C1SCF055_LOCUS30284</name>
</gene>